<gene>
    <name evidence="2" type="ORF">LSALG_LOCUS14619</name>
</gene>
<evidence type="ECO:0000256" key="1">
    <source>
        <dbReference type="SAM" id="MobiDB-lite"/>
    </source>
</evidence>
<feature type="region of interest" description="Disordered" evidence="1">
    <location>
        <begin position="50"/>
        <end position="80"/>
    </location>
</feature>
<feature type="region of interest" description="Disordered" evidence="1">
    <location>
        <begin position="127"/>
        <end position="167"/>
    </location>
</feature>
<accession>A0AA35YIH5</accession>
<dbReference type="Proteomes" id="UP001177003">
    <property type="component" value="Chromosome 3"/>
</dbReference>
<sequence>MAATTLFSAPISPHLYPISVSSFGSKSSWQPSSSVAQSPTKSPFILLRVSSSTSSSTVDKQEEDEEESSSSDTLTNQSGGCKACGKAEIGWGCNGEGLALILWPPVVATAAKARAWMKLLALGVSQEFQPPPPPPPPPQPPKKLNQATRNKGQGNLRDEEKRRSSKKLFSIQWTKLGPSCLTELLNGEDN</sequence>
<dbReference type="EMBL" id="OX465079">
    <property type="protein sequence ID" value="CAI9274544.1"/>
    <property type="molecule type" value="Genomic_DNA"/>
</dbReference>
<reference evidence="2" key="1">
    <citation type="submission" date="2023-04" db="EMBL/GenBank/DDBJ databases">
        <authorList>
            <person name="Vijverberg K."/>
            <person name="Xiong W."/>
            <person name="Schranz E."/>
        </authorList>
    </citation>
    <scope>NUCLEOTIDE SEQUENCE</scope>
</reference>
<dbReference type="GO" id="GO:0009507">
    <property type="term" value="C:chloroplast"/>
    <property type="evidence" value="ECO:0007669"/>
    <property type="project" value="TreeGrafter"/>
</dbReference>
<evidence type="ECO:0000313" key="2">
    <source>
        <dbReference type="EMBL" id="CAI9274544.1"/>
    </source>
</evidence>
<organism evidence="2 3">
    <name type="scientific">Lactuca saligna</name>
    <name type="common">Willowleaf lettuce</name>
    <dbReference type="NCBI Taxonomy" id="75948"/>
    <lineage>
        <taxon>Eukaryota</taxon>
        <taxon>Viridiplantae</taxon>
        <taxon>Streptophyta</taxon>
        <taxon>Embryophyta</taxon>
        <taxon>Tracheophyta</taxon>
        <taxon>Spermatophyta</taxon>
        <taxon>Magnoliopsida</taxon>
        <taxon>eudicotyledons</taxon>
        <taxon>Gunneridae</taxon>
        <taxon>Pentapetalae</taxon>
        <taxon>asterids</taxon>
        <taxon>campanulids</taxon>
        <taxon>Asterales</taxon>
        <taxon>Asteraceae</taxon>
        <taxon>Cichorioideae</taxon>
        <taxon>Cichorieae</taxon>
        <taxon>Lactucinae</taxon>
        <taxon>Lactuca</taxon>
    </lineage>
</organism>
<dbReference type="PANTHER" id="PTHR47721">
    <property type="entry name" value="OS01G0235100 PROTEIN"/>
    <property type="match status" value="1"/>
</dbReference>
<name>A0AA35YIH5_LACSI</name>
<feature type="compositionally biased region" description="Pro residues" evidence="1">
    <location>
        <begin position="129"/>
        <end position="141"/>
    </location>
</feature>
<dbReference type="PANTHER" id="PTHR47721:SF2">
    <property type="entry name" value="OS01G0235100 PROTEIN"/>
    <property type="match status" value="1"/>
</dbReference>
<protein>
    <submittedName>
        <fullName evidence="2">Uncharacterized protein</fullName>
    </submittedName>
</protein>
<dbReference type="AlphaFoldDB" id="A0AA35YIH5"/>
<evidence type="ECO:0000313" key="3">
    <source>
        <dbReference type="Proteomes" id="UP001177003"/>
    </source>
</evidence>
<keyword evidence="3" id="KW-1185">Reference proteome</keyword>
<proteinExistence type="predicted"/>